<dbReference type="EMBL" id="GIDH01000378">
    <property type="protein sequence ID" value="NOV52321.1"/>
    <property type="molecule type" value="Transcribed_RNA"/>
</dbReference>
<accession>A0A6M2E4L6</accession>
<keyword evidence="1" id="KW-0732">Signal</keyword>
<protein>
    <submittedName>
        <fullName evidence="2">Putative lipocalin-3 1</fullName>
    </submittedName>
</protein>
<organism evidence="2">
    <name type="scientific">Amblyomma tuberculatum</name>
    <dbReference type="NCBI Taxonomy" id="48802"/>
    <lineage>
        <taxon>Eukaryota</taxon>
        <taxon>Metazoa</taxon>
        <taxon>Ecdysozoa</taxon>
        <taxon>Arthropoda</taxon>
        <taxon>Chelicerata</taxon>
        <taxon>Arachnida</taxon>
        <taxon>Acari</taxon>
        <taxon>Parasitiformes</taxon>
        <taxon>Ixodida</taxon>
        <taxon>Ixodoidea</taxon>
        <taxon>Ixodidae</taxon>
        <taxon>Amblyomminae</taxon>
        <taxon>Amblyomma</taxon>
    </lineage>
</organism>
<reference evidence="2" key="1">
    <citation type="submission" date="2019-12" db="EMBL/GenBank/DDBJ databases">
        <title>The sialotranscriptome of the gopher-tortoise tick, Amblyomma tuberculatum.</title>
        <authorList>
            <person name="Karim S."/>
            <person name="Andersen J."/>
            <person name="Kumar D."/>
            <person name="Adamson S."/>
            <person name="Ennen J."/>
            <person name="Qualis C.P."/>
            <person name="Ribeiro J.M.C."/>
        </authorList>
    </citation>
    <scope>NUCLEOTIDE SEQUENCE</scope>
    <source>
        <strain evidence="2">Removed</strain>
        <tissue evidence="2">Salivary glands</tissue>
    </source>
</reference>
<feature type="signal peptide" evidence="1">
    <location>
        <begin position="1"/>
        <end position="20"/>
    </location>
</feature>
<dbReference type="AlphaFoldDB" id="A0A6M2E4L6"/>
<proteinExistence type="predicted"/>
<evidence type="ECO:0000313" key="2">
    <source>
        <dbReference type="EMBL" id="NOV52321.1"/>
    </source>
</evidence>
<sequence length="106" mass="12524">MDTRVFFLFLFGLVTKVTQSNMIPPLNVINVPVMTDRADIQKFLNTAEPIWTYITSDESNLTCEVDMIHNITSKDTYFHRYFYVGQKTVQNDTLRQIRRLARKRCE</sequence>
<name>A0A6M2E4L6_9ACAR</name>
<evidence type="ECO:0000256" key="1">
    <source>
        <dbReference type="SAM" id="SignalP"/>
    </source>
</evidence>
<feature type="chain" id="PRO_5026866066" evidence="1">
    <location>
        <begin position="21"/>
        <end position="106"/>
    </location>
</feature>